<dbReference type="PROSITE" id="PS50835">
    <property type="entry name" value="IG_LIKE"/>
    <property type="match status" value="3"/>
</dbReference>
<evidence type="ECO:0000313" key="4">
    <source>
        <dbReference type="Proteomes" id="UP000694382"/>
    </source>
</evidence>
<reference evidence="3" key="2">
    <citation type="submission" date="2025-08" db="UniProtKB">
        <authorList>
            <consortium name="Ensembl"/>
        </authorList>
    </citation>
    <scope>IDENTIFICATION</scope>
</reference>
<keyword evidence="1" id="KW-0393">Immunoglobulin domain</keyword>
<dbReference type="SUPFAM" id="SSF48726">
    <property type="entry name" value="Immunoglobulin"/>
    <property type="match status" value="3"/>
</dbReference>
<reference evidence="3" key="1">
    <citation type="submission" date="2020-02" db="EMBL/GenBank/DDBJ databases">
        <authorList>
            <person name="Enbody D E."/>
            <person name="Pettersson E M."/>
        </authorList>
    </citation>
    <scope>NUCLEOTIDE SEQUENCE [LARGE SCALE GENOMIC DNA]</scope>
</reference>
<dbReference type="SMART" id="SM00408">
    <property type="entry name" value="IGc2"/>
    <property type="match status" value="3"/>
</dbReference>
<sequence length="540" mass="56353">MSPWSAGCRGRPRPRSCGTKVRPSGTPPLPRGDTARGCDTGRAPRAVTPALAGEQALAAFPAGSQRALLRLQAVREEDAGLYSCRALGEAGIVSDSTLSVHAFICIFNLCKLRCAVTACKSPALRGLPPLEMGWGRGGWSLSLSLLRALQPHQAEASPHCAPGASLDDQAIYICEAQNEFGKIHAEVKLTVTGQAPEIALASPVVRVLPGQPVSLPCVILAGSPFPARRWLKDGQTVRIPCLLGSWRLCWGGNFGLSPHQGVAHFWMCPRDLMGESLPSSLPCPLQGTEPISPSPHYQLDPDGTLLIPSSSPGDAGTYFCTATNAAGFSSREMQLSISTKPRISVNGSQTSDPVPILAVLGQETTLPCEAQGSPPPLVLWSRDFPVPSPPRFSVLPSGSLHLAEPQVTDNGLYTCTATNAAGNASLSYSLHVQGSNTLSWPSFLVGAGSLDLSGSCPLSMRLRSDGSSPSPIPLHQQDVTLKVPGEKPGREQRSLPGKNGCLMGAGTKPLAGLGSSGGTGLSCGPRLLLCQALVCARSPG</sequence>
<dbReference type="PANTHER" id="PTHR10075:SF100">
    <property type="entry name" value="FASCICLIN-2"/>
    <property type="match status" value="1"/>
</dbReference>
<dbReference type="GO" id="GO:0007156">
    <property type="term" value="P:homophilic cell adhesion via plasma membrane adhesion molecules"/>
    <property type="evidence" value="ECO:0007669"/>
    <property type="project" value="TreeGrafter"/>
</dbReference>
<feature type="region of interest" description="Disordered" evidence="2">
    <location>
        <begin position="1"/>
        <end position="39"/>
    </location>
</feature>
<dbReference type="GO" id="GO:0070593">
    <property type="term" value="P:dendrite self-avoidance"/>
    <property type="evidence" value="ECO:0007669"/>
    <property type="project" value="TreeGrafter"/>
</dbReference>
<dbReference type="InterPro" id="IPR003599">
    <property type="entry name" value="Ig_sub"/>
</dbReference>
<dbReference type="AlphaFoldDB" id="A0A8U8BUV7"/>
<dbReference type="Ensembl" id="ENSCPVT00000026998.1">
    <property type="protein sequence ID" value="ENSCPVP00000023546.1"/>
    <property type="gene ID" value="ENSCPVG00000017936.1"/>
</dbReference>
<keyword evidence="4" id="KW-1185">Reference proteome</keyword>
<dbReference type="InterPro" id="IPR003598">
    <property type="entry name" value="Ig_sub2"/>
</dbReference>
<dbReference type="GO" id="GO:0098632">
    <property type="term" value="F:cell-cell adhesion mediator activity"/>
    <property type="evidence" value="ECO:0007669"/>
    <property type="project" value="TreeGrafter"/>
</dbReference>
<dbReference type="GO" id="GO:0007411">
    <property type="term" value="P:axon guidance"/>
    <property type="evidence" value="ECO:0007669"/>
    <property type="project" value="TreeGrafter"/>
</dbReference>
<organism evidence="3 4">
    <name type="scientific">Geospiza parvula</name>
    <name type="common">Small tree-finch</name>
    <name type="synonym">Camarhynchus parvulus</name>
    <dbReference type="NCBI Taxonomy" id="87175"/>
    <lineage>
        <taxon>Eukaryota</taxon>
        <taxon>Metazoa</taxon>
        <taxon>Chordata</taxon>
        <taxon>Craniata</taxon>
        <taxon>Vertebrata</taxon>
        <taxon>Euteleostomi</taxon>
        <taxon>Archelosauria</taxon>
        <taxon>Archosauria</taxon>
        <taxon>Dinosauria</taxon>
        <taxon>Saurischia</taxon>
        <taxon>Theropoda</taxon>
        <taxon>Coelurosauria</taxon>
        <taxon>Aves</taxon>
        <taxon>Neognathae</taxon>
        <taxon>Neoaves</taxon>
        <taxon>Telluraves</taxon>
        <taxon>Australaves</taxon>
        <taxon>Passeriformes</taxon>
        <taxon>Thraupidae</taxon>
        <taxon>Camarhynchus</taxon>
    </lineage>
</organism>
<dbReference type="Pfam" id="PF07679">
    <property type="entry name" value="I-set"/>
    <property type="match status" value="1"/>
</dbReference>
<dbReference type="InterPro" id="IPR013783">
    <property type="entry name" value="Ig-like_fold"/>
</dbReference>
<evidence type="ECO:0000256" key="1">
    <source>
        <dbReference type="ARBA" id="ARBA00023319"/>
    </source>
</evidence>
<dbReference type="SMART" id="SM00409">
    <property type="entry name" value="IG"/>
    <property type="match status" value="3"/>
</dbReference>
<reference evidence="3" key="3">
    <citation type="submission" date="2025-09" db="UniProtKB">
        <authorList>
            <consortium name="Ensembl"/>
        </authorList>
    </citation>
    <scope>IDENTIFICATION</scope>
</reference>
<evidence type="ECO:0000313" key="3">
    <source>
        <dbReference type="Ensembl" id="ENSCPVP00000023546.1"/>
    </source>
</evidence>
<name>A0A8U8BUV7_GEOPR</name>
<dbReference type="GO" id="GO:0005886">
    <property type="term" value="C:plasma membrane"/>
    <property type="evidence" value="ECO:0007669"/>
    <property type="project" value="TreeGrafter"/>
</dbReference>
<dbReference type="PANTHER" id="PTHR10075">
    <property type="entry name" value="BASIGIN RELATED"/>
    <property type="match status" value="1"/>
</dbReference>
<accession>A0A8U8BUV7</accession>
<protein>
    <submittedName>
        <fullName evidence="3">Uncharacterized protein</fullName>
    </submittedName>
</protein>
<dbReference type="Pfam" id="PF13927">
    <property type="entry name" value="Ig_3"/>
    <property type="match status" value="1"/>
</dbReference>
<dbReference type="InterPro" id="IPR007110">
    <property type="entry name" value="Ig-like_dom"/>
</dbReference>
<dbReference type="GO" id="GO:0030424">
    <property type="term" value="C:axon"/>
    <property type="evidence" value="ECO:0007669"/>
    <property type="project" value="TreeGrafter"/>
</dbReference>
<dbReference type="Proteomes" id="UP000694382">
    <property type="component" value="Chromosome 17"/>
</dbReference>
<dbReference type="Gene3D" id="2.60.40.10">
    <property type="entry name" value="Immunoglobulins"/>
    <property type="match status" value="2"/>
</dbReference>
<evidence type="ECO:0000256" key="2">
    <source>
        <dbReference type="SAM" id="MobiDB-lite"/>
    </source>
</evidence>
<dbReference type="InterPro" id="IPR013098">
    <property type="entry name" value="Ig_I-set"/>
</dbReference>
<dbReference type="InterPro" id="IPR036179">
    <property type="entry name" value="Ig-like_dom_sf"/>
</dbReference>
<proteinExistence type="predicted"/>